<dbReference type="InterPro" id="IPR015424">
    <property type="entry name" value="PyrdxlP-dep_Trfase"/>
</dbReference>
<dbReference type="PIRSF" id="PIRSF000390">
    <property type="entry name" value="PLP_StrS"/>
    <property type="match status" value="1"/>
</dbReference>
<dbReference type="InterPro" id="IPR000653">
    <property type="entry name" value="DegT/StrS_aminotransferase"/>
</dbReference>
<evidence type="ECO:0000256" key="2">
    <source>
        <dbReference type="ARBA" id="ARBA00022576"/>
    </source>
</evidence>
<comment type="caution">
    <text evidence="6">The sequence shown here is derived from an EMBL/GenBank/DDBJ whole genome shotgun (WGS) entry which is preliminary data.</text>
</comment>
<dbReference type="RefSeq" id="WP_275818624.1">
    <property type="nucleotide sequence ID" value="NZ_BAAANM010000010.1"/>
</dbReference>
<dbReference type="Gene3D" id="3.90.1150.10">
    <property type="entry name" value="Aspartate Aminotransferase, domain 1"/>
    <property type="match status" value="1"/>
</dbReference>
<evidence type="ECO:0000313" key="7">
    <source>
        <dbReference type="Proteomes" id="UP001220022"/>
    </source>
</evidence>
<name>A0ABT5Z5Q6_9ACTN</name>
<organism evidence="6 7">
    <name type="scientific">Streptantibioticus ferralitis</name>
    <dbReference type="NCBI Taxonomy" id="236510"/>
    <lineage>
        <taxon>Bacteria</taxon>
        <taxon>Bacillati</taxon>
        <taxon>Actinomycetota</taxon>
        <taxon>Actinomycetes</taxon>
        <taxon>Kitasatosporales</taxon>
        <taxon>Streptomycetaceae</taxon>
        <taxon>Streptantibioticus</taxon>
    </lineage>
</organism>
<evidence type="ECO:0000256" key="1">
    <source>
        <dbReference type="ARBA" id="ARBA00001933"/>
    </source>
</evidence>
<sequence length="316" mass="33349">MKPSGSVVEGSLVAAFESEFADLVGGRHCVAVQEGYCALRLSLVALGVVPGDEVIVPSYGPAAAIEAVRLAGATPVFADIDPQSFCLDPDAVAAAVTWRTVAIVAGHRFGHPAPMRRLAELAGRHGLALIEDASQACGAELDRQPVGTFGVLAAFSLAVVTEDPRLARKVRELRTPDTRPTEESAVAGRGELERVAGFAARRRANARVFDSALKGVHVPYVAAGARHVYYRYVVRVPGNGRPDRDAFARALASRGVDAGIPVPTPLHRIPAFRTSADLPHTEQAAAETLSLPVHPLLTEREVERIVSACNALGGLL</sequence>
<keyword evidence="2 6" id="KW-0808">Transferase</keyword>
<dbReference type="InterPro" id="IPR015421">
    <property type="entry name" value="PyrdxlP-dep_Trfase_major"/>
</dbReference>
<reference evidence="6 7" key="1">
    <citation type="submission" date="2023-03" db="EMBL/GenBank/DDBJ databases">
        <title>Draft genome sequence of type strain Streptomyces ferralitis JCM 14344.</title>
        <authorList>
            <person name="Klaysubun C."/>
            <person name="Duangmal K."/>
        </authorList>
    </citation>
    <scope>NUCLEOTIDE SEQUENCE [LARGE SCALE GENOMIC DNA]</scope>
    <source>
        <strain evidence="6 7">JCM 14344</strain>
    </source>
</reference>
<dbReference type="PANTHER" id="PTHR30244:SF34">
    <property type="entry name" value="DTDP-4-AMINO-4,6-DIDEOXYGALACTOSE TRANSAMINASE"/>
    <property type="match status" value="1"/>
</dbReference>
<gene>
    <name evidence="6" type="ORF">P2L57_26660</name>
</gene>
<dbReference type="PANTHER" id="PTHR30244">
    <property type="entry name" value="TRANSAMINASE"/>
    <property type="match status" value="1"/>
</dbReference>
<evidence type="ECO:0000313" key="6">
    <source>
        <dbReference type="EMBL" id="MDF2259163.1"/>
    </source>
</evidence>
<comment type="cofactor">
    <cofactor evidence="1">
        <name>pyridoxal 5'-phosphate</name>
        <dbReference type="ChEBI" id="CHEBI:597326"/>
    </cofactor>
</comment>
<accession>A0ABT5Z5Q6</accession>
<keyword evidence="2 6" id="KW-0032">Aminotransferase</keyword>
<dbReference type="GO" id="GO:0008483">
    <property type="term" value="F:transaminase activity"/>
    <property type="evidence" value="ECO:0007669"/>
    <property type="project" value="UniProtKB-KW"/>
</dbReference>
<dbReference type="Proteomes" id="UP001220022">
    <property type="component" value="Unassembled WGS sequence"/>
</dbReference>
<evidence type="ECO:0000256" key="4">
    <source>
        <dbReference type="ARBA" id="ARBA00038398"/>
    </source>
</evidence>
<dbReference type="InterPro" id="IPR015422">
    <property type="entry name" value="PyrdxlP-dep_Trfase_small"/>
</dbReference>
<proteinExistence type="inferred from homology"/>
<comment type="similarity">
    <text evidence="4">Belongs to the DegT/DnrJ/EryC1 family. L-glutamine:2-deoxy-scyllo-inosose/scyllo-inosose aminotransferase subfamily.</text>
</comment>
<keyword evidence="3 5" id="KW-0663">Pyridoxal phosphate</keyword>
<dbReference type="EMBL" id="JARHTQ010000020">
    <property type="protein sequence ID" value="MDF2259163.1"/>
    <property type="molecule type" value="Genomic_DNA"/>
</dbReference>
<evidence type="ECO:0000256" key="5">
    <source>
        <dbReference type="RuleBase" id="RU004508"/>
    </source>
</evidence>
<keyword evidence="7" id="KW-1185">Reference proteome</keyword>
<dbReference type="Gene3D" id="3.40.640.10">
    <property type="entry name" value="Type I PLP-dependent aspartate aminotransferase-like (Major domain)"/>
    <property type="match status" value="1"/>
</dbReference>
<dbReference type="Pfam" id="PF01041">
    <property type="entry name" value="DegT_DnrJ_EryC1"/>
    <property type="match status" value="1"/>
</dbReference>
<evidence type="ECO:0000256" key="3">
    <source>
        <dbReference type="ARBA" id="ARBA00022898"/>
    </source>
</evidence>
<dbReference type="SUPFAM" id="SSF53383">
    <property type="entry name" value="PLP-dependent transferases"/>
    <property type="match status" value="1"/>
</dbReference>
<protein>
    <submittedName>
        <fullName evidence="6">Aminotransferase class I/II-fold pyridoxal phosphate-dependent enzyme</fullName>
    </submittedName>
</protein>